<evidence type="ECO:0000313" key="1">
    <source>
        <dbReference type="EMBL" id="DAF87617.1"/>
    </source>
</evidence>
<dbReference type="GO" id="GO:0005198">
    <property type="term" value="F:structural molecule activity"/>
    <property type="evidence" value="ECO:0007669"/>
    <property type="project" value="InterPro"/>
</dbReference>
<reference evidence="1" key="1">
    <citation type="journal article" date="2021" name="Proc. Natl. Acad. Sci. U.S.A.">
        <title>A Catalog of Tens of Thousands of Viruses from Human Metagenomes Reveals Hidden Associations with Chronic Diseases.</title>
        <authorList>
            <person name="Tisza M.J."/>
            <person name="Buck C.B."/>
        </authorList>
    </citation>
    <scope>NUCLEOTIDE SEQUENCE</scope>
    <source>
        <strain evidence="1">Ctuvi3</strain>
    </source>
</reference>
<dbReference type="Pfam" id="PF06152">
    <property type="entry name" value="Phage_min_cap2"/>
    <property type="match status" value="1"/>
</dbReference>
<name>A0A8S5TZI4_9CAUD</name>
<protein>
    <submittedName>
        <fullName evidence="1">Minor capsid protein</fullName>
    </submittedName>
</protein>
<proteinExistence type="predicted"/>
<dbReference type="EMBL" id="BK015965">
    <property type="protein sequence ID" value="DAF87617.1"/>
    <property type="molecule type" value="Genomic_DNA"/>
</dbReference>
<accession>A0A8S5TZI4</accession>
<dbReference type="InterPro" id="IPR009319">
    <property type="entry name" value="Phage_A118_VSP1"/>
</dbReference>
<organism evidence="1">
    <name type="scientific">Siphoviridae sp. ctuvi3</name>
    <dbReference type="NCBI Taxonomy" id="2825718"/>
    <lineage>
        <taxon>Viruses</taxon>
        <taxon>Duplodnaviria</taxon>
        <taxon>Heunggongvirae</taxon>
        <taxon>Uroviricota</taxon>
        <taxon>Caudoviricetes</taxon>
    </lineage>
</organism>
<sequence length="547" mass="63799">MNEYDIQEELKRIEDELIASMIRNMERHRAEETKEGFEWGMWQAEQLKALEEYKKRNKERYKDQFGEINSSIPALISESRKRGYLDQEAQILESIGKSTSRGQGDIDASFFQINDRKMNALIDATVSDMDSAETAMLRRANDQYRKTIFNAQVYANSGVGTYEKAVDMATKDFLAAGIQCIQYKNGSMHRIEEYAGMAIRTASKRAYLTGEGEKRKEWGCHLVIMNKRGNPCPKCLPFVGKILIDDVWSGGSSEDGSYPLMSSAMAAGLYHPNCKDSHTTYFPGISTPPDDKFSKEEIKKVEDDYKDDQKQQYAKRQKEKFRRLANYSLDRENKEKYEIKLGEWKQEFQKKAEGFNIKDSLEVFKEKIKNNIDNSRHKANMSFFVDTVEFVEDQELKVPFAYLPNEDIIKYNSKAPNIELYDMDYVFSHEITHRMDFLQYNSWKDERFLQEIEKCRQKVYDKRDEVQEWFQENGKYEYSFAISDIISALSEGEIIVPVGHKKSYWKSNPKVQAMEIFANLSSIDVLELDEKEKILDGIFKAYKELVE</sequence>